<dbReference type="PROSITE" id="PS50031">
    <property type="entry name" value="EH"/>
    <property type="match status" value="3"/>
</dbReference>
<feature type="region of interest" description="Disordered" evidence="3">
    <location>
        <begin position="583"/>
        <end position="749"/>
    </location>
</feature>
<organism evidence="6 7">
    <name type="scientific">Clunio marinus</name>
    <dbReference type="NCBI Taxonomy" id="568069"/>
    <lineage>
        <taxon>Eukaryota</taxon>
        <taxon>Metazoa</taxon>
        <taxon>Ecdysozoa</taxon>
        <taxon>Arthropoda</taxon>
        <taxon>Hexapoda</taxon>
        <taxon>Insecta</taxon>
        <taxon>Pterygota</taxon>
        <taxon>Neoptera</taxon>
        <taxon>Endopterygota</taxon>
        <taxon>Diptera</taxon>
        <taxon>Nematocera</taxon>
        <taxon>Chironomoidea</taxon>
        <taxon>Chironomidae</taxon>
        <taxon>Clunio</taxon>
    </lineage>
</organism>
<sequence length="862" mass="95416">MANIPDLKEIAGKHFDIYEAYYRNHDPKNTNAIPAMDAARFLKKSGLSDVVLSKVWDLSDHNSKGYLDKSGFFVALKLVSLAQMGEQITVKNLKLETNAPKCGDVPKMKPPPVPKMIPVTATDWSIKPEERQKYQSLFNSLQPDNGVLPGNKVVGLLKDSKLPVDTLSTIWELADQDKDGSLDEFEFIVAMHLVYKALASRAIPQTLPKELQKPPKVESSNDFGAEFVANFPTDIVPVAPVIPPSRPPAPAMHPITAPLIPAIPMSSVSSGEWVLTTIEKLKYQELFEKSDMDKDGLVSGGEIKDVFLKSGLPQNMLAHIWALCDTHQSGKLNSEQFALACWLIDRKKKGVDPPQKLAPEMIPPSMRPNAGVVVQPPKPVYTNPELEMISKEIEELTKERHAIEAEVAQKEADIRIKTGEMRSLQSELDTLTATLKQLETQKEAAQKRLDDLKTQVNKLRDQCQKQEETIKEQEGELNSRKEELQKLKEEEHALQKEYDSSLKEKESISVQLQDTQLQISQVRAMVSQLEEIQRQMKDALVLCKAAVEENNATMVSDYSLNIEPEFRDFKKVLLSPEEKAKDAFNDSQSAFNDPPTGSKSAAFEDSFDNKSAGFGDDDSWHANSWNAQANDPFGGGSKPDPFAASNASPAKDSGKDAFGSDPFAILHAPPAGSSPSHPPESPSPALPPKKAKQPPPRPAPPRPSQGPKTDSFGSSSFANFDDFDIKVSSVAPEVTSQQPPKPMEQSNFNVTTPEVVASDFKEDPFQNYRYEDPFLISDPFQDEEVVVKVKEKESSSGFGFEADFGNFANFDAFNDNVTNNGNTGNVDAWGSLDNTNNNNFNDIKKTKVKKYNSPNKEDGEMR</sequence>
<dbReference type="GO" id="GO:0005737">
    <property type="term" value="C:cytoplasm"/>
    <property type="evidence" value="ECO:0007669"/>
    <property type="project" value="TreeGrafter"/>
</dbReference>
<dbReference type="InterPro" id="IPR000261">
    <property type="entry name" value="EH_dom"/>
</dbReference>
<feature type="domain" description="EH" evidence="4">
    <location>
        <begin position="279"/>
        <end position="368"/>
    </location>
</feature>
<dbReference type="SUPFAM" id="SSF58100">
    <property type="entry name" value="Bacterial hemolysins"/>
    <property type="match status" value="1"/>
</dbReference>
<dbReference type="SMART" id="SM00027">
    <property type="entry name" value="EH"/>
    <property type="match status" value="3"/>
</dbReference>
<dbReference type="Proteomes" id="UP000183832">
    <property type="component" value="Unassembled WGS sequence"/>
</dbReference>
<feature type="non-terminal residue" evidence="6">
    <location>
        <position position="862"/>
    </location>
</feature>
<dbReference type="PROSITE" id="PS50222">
    <property type="entry name" value="EF_HAND_2"/>
    <property type="match status" value="2"/>
</dbReference>
<dbReference type="STRING" id="568069.A0A1J1IHG9"/>
<evidence type="ECO:0000256" key="3">
    <source>
        <dbReference type="SAM" id="MobiDB-lite"/>
    </source>
</evidence>
<feature type="compositionally biased region" description="Low complexity" evidence="3">
    <location>
        <begin position="666"/>
        <end position="675"/>
    </location>
</feature>
<feature type="coiled-coil region" evidence="2">
    <location>
        <begin position="386"/>
        <end position="549"/>
    </location>
</feature>
<keyword evidence="7" id="KW-1185">Reference proteome</keyword>
<dbReference type="SMART" id="SM00054">
    <property type="entry name" value="EFh"/>
    <property type="match status" value="3"/>
</dbReference>
<evidence type="ECO:0000256" key="2">
    <source>
        <dbReference type="SAM" id="Coils"/>
    </source>
</evidence>
<reference evidence="6 7" key="1">
    <citation type="submission" date="2015-04" db="EMBL/GenBank/DDBJ databases">
        <authorList>
            <person name="Syromyatnikov M.Y."/>
            <person name="Popov V.N."/>
        </authorList>
    </citation>
    <scope>NUCLEOTIDE SEQUENCE [LARGE SCALE GENOMIC DNA]</scope>
</reference>
<feature type="domain" description="EF-hand" evidence="5">
    <location>
        <begin position="278"/>
        <end position="313"/>
    </location>
</feature>
<accession>A0A1J1IHG9</accession>
<dbReference type="GO" id="GO:0016197">
    <property type="term" value="P:endosomal transport"/>
    <property type="evidence" value="ECO:0007669"/>
    <property type="project" value="TreeGrafter"/>
</dbReference>
<feature type="compositionally biased region" description="Pro residues" evidence="3">
    <location>
        <begin position="676"/>
        <end position="704"/>
    </location>
</feature>
<dbReference type="AlphaFoldDB" id="A0A1J1IHG9"/>
<dbReference type="Gene3D" id="1.10.238.10">
    <property type="entry name" value="EF-hand"/>
    <property type="match status" value="3"/>
</dbReference>
<dbReference type="PANTHER" id="PTHR11216:SF174">
    <property type="entry name" value="GH06923P"/>
    <property type="match status" value="1"/>
</dbReference>
<feature type="compositionally biased region" description="Polar residues" evidence="3">
    <location>
        <begin position="734"/>
        <end position="749"/>
    </location>
</feature>
<feature type="region of interest" description="Disordered" evidence="3">
    <location>
        <begin position="817"/>
        <end position="862"/>
    </location>
</feature>
<proteinExistence type="predicted"/>
<evidence type="ECO:0000256" key="1">
    <source>
        <dbReference type="ARBA" id="ARBA00022837"/>
    </source>
</evidence>
<dbReference type="EMBL" id="CVRI01000047">
    <property type="protein sequence ID" value="CRK98478.1"/>
    <property type="molecule type" value="Genomic_DNA"/>
</dbReference>
<dbReference type="SUPFAM" id="SSF47473">
    <property type="entry name" value="EF-hand"/>
    <property type="match status" value="3"/>
</dbReference>
<dbReference type="PROSITE" id="PS00018">
    <property type="entry name" value="EF_HAND_1"/>
    <property type="match status" value="2"/>
</dbReference>
<dbReference type="Pfam" id="PF12763">
    <property type="entry name" value="EH"/>
    <property type="match status" value="3"/>
</dbReference>
<dbReference type="Gene3D" id="1.10.287.1490">
    <property type="match status" value="1"/>
</dbReference>
<dbReference type="CDD" id="cd00052">
    <property type="entry name" value="EH"/>
    <property type="match status" value="3"/>
</dbReference>
<evidence type="ECO:0000259" key="4">
    <source>
        <dbReference type="PROSITE" id="PS50031"/>
    </source>
</evidence>
<evidence type="ECO:0000313" key="6">
    <source>
        <dbReference type="EMBL" id="CRK98478.1"/>
    </source>
</evidence>
<dbReference type="InterPro" id="IPR002048">
    <property type="entry name" value="EF_hand_dom"/>
</dbReference>
<keyword evidence="1" id="KW-0106">Calcium</keyword>
<feature type="domain" description="EF-hand" evidence="5">
    <location>
        <begin position="162"/>
        <end position="197"/>
    </location>
</feature>
<dbReference type="OrthoDB" id="524326at2759"/>
<feature type="domain" description="EH" evidence="4">
    <location>
        <begin position="18"/>
        <end position="118"/>
    </location>
</feature>
<dbReference type="PANTHER" id="PTHR11216">
    <property type="entry name" value="EH DOMAIN"/>
    <property type="match status" value="1"/>
</dbReference>
<dbReference type="GO" id="GO:0005886">
    <property type="term" value="C:plasma membrane"/>
    <property type="evidence" value="ECO:0007669"/>
    <property type="project" value="TreeGrafter"/>
</dbReference>
<feature type="compositionally biased region" description="Polar residues" evidence="3">
    <location>
        <begin position="585"/>
        <end position="599"/>
    </location>
</feature>
<dbReference type="InterPro" id="IPR018247">
    <property type="entry name" value="EF_Hand_1_Ca_BS"/>
</dbReference>
<evidence type="ECO:0000259" key="5">
    <source>
        <dbReference type="PROSITE" id="PS50222"/>
    </source>
</evidence>
<keyword evidence="2" id="KW-0175">Coiled coil</keyword>
<protein>
    <submittedName>
        <fullName evidence="6">CLUMA_CG011835, isoform A</fullName>
    </submittedName>
</protein>
<name>A0A1J1IHG9_9DIPT</name>
<gene>
    <name evidence="6" type="ORF">CLUMA_CG011835</name>
</gene>
<dbReference type="InterPro" id="IPR011992">
    <property type="entry name" value="EF-hand-dom_pair"/>
</dbReference>
<feature type="compositionally biased region" description="Low complexity" evidence="3">
    <location>
        <begin position="817"/>
        <end position="827"/>
    </location>
</feature>
<dbReference type="GO" id="GO:0006897">
    <property type="term" value="P:endocytosis"/>
    <property type="evidence" value="ECO:0007669"/>
    <property type="project" value="TreeGrafter"/>
</dbReference>
<feature type="domain" description="EH" evidence="4">
    <location>
        <begin position="130"/>
        <end position="218"/>
    </location>
</feature>
<dbReference type="GO" id="GO:0005509">
    <property type="term" value="F:calcium ion binding"/>
    <property type="evidence" value="ECO:0007669"/>
    <property type="project" value="InterPro"/>
</dbReference>
<evidence type="ECO:0000313" key="7">
    <source>
        <dbReference type="Proteomes" id="UP000183832"/>
    </source>
</evidence>